<dbReference type="AlphaFoldDB" id="A0AAW1HRF4"/>
<keyword evidence="2" id="KW-1185">Reference proteome</keyword>
<gene>
    <name evidence="1" type="ORF">QE152_g40296</name>
</gene>
<reference evidence="1 2" key="1">
    <citation type="journal article" date="2024" name="BMC Genomics">
        <title>De novo assembly and annotation of Popillia japonica's genome with initial clues to its potential as an invasive pest.</title>
        <authorList>
            <person name="Cucini C."/>
            <person name="Boschi S."/>
            <person name="Funari R."/>
            <person name="Cardaioli E."/>
            <person name="Iannotti N."/>
            <person name="Marturano G."/>
            <person name="Paoli F."/>
            <person name="Bruttini M."/>
            <person name="Carapelli A."/>
            <person name="Frati F."/>
            <person name="Nardi F."/>
        </authorList>
    </citation>
    <scope>NUCLEOTIDE SEQUENCE [LARGE SCALE GENOMIC DNA]</scope>
    <source>
        <strain evidence="1">DMR45628</strain>
    </source>
</reference>
<dbReference type="EMBL" id="JASPKY010001093">
    <property type="protein sequence ID" value="KAK9679100.1"/>
    <property type="molecule type" value="Genomic_DNA"/>
</dbReference>
<dbReference type="Proteomes" id="UP001458880">
    <property type="component" value="Unassembled WGS sequence"/>
</dbReference>
<proteinExistence type="predicted"/>
<sequence length="99" mass="11146">MVLDVESLDNPQMIVNVFGRYFGSVSTQPSLVPNHKNHNNVNTCLNITEFSEDEIVKSIIRLKDSCSSGRDQIPVFFIKDCNRVLAYPLAKLFKLALST</sequence>
<organism evidence="1 2">
    <name type="scientific">Popillia japonica</name>
    <name type="common">Japanese beetle</name>
    <dbReference type="NCBI Taxonomy" id="7064"/>
    <lineage>
        <taxon>Eukaryota</taxon>
        <taxon>Metazoa</taxon>
        <taxon>Ecdysozoa</taxon>
        <taxon>Arthropoda</taxon>
        <taxon>Hexapoda</taxon>
        <taxon>Insecta</taxon>
        <taxon>Pterygota</taxon>
        <taxon>Neoptera</taxon>
        <taxon>Endopterygota</taxon>
        <taxon>Coleoptera</taxon>
        <taxon>Polyphaga</taxon>
        <taxon>Scarabaeiformia</taxon>
        <taxon>Scarabaeidae</taxon>
        <taxon>Rutelinae</taxon>
        <taxon>Popillia</taxon>
    </lineage>
</organism>
<evidence type="ECO:0000313" key="2">
    <source>
        <dbReference type="Proteomes" id="UP001458880"/>
    </source>
</evidence>
<name>A0AAW1HRF4_POPJA</name>
<protein>
    <submittedName>
        <fullName evidence="1">Uncharacterized protein</fullName>
    </submittedName>
</protein>
<comment type="caution">
    <text evidence="1">The sequence shown here is derived from an EMBL/GenBank/DDBJ whole genome shotgun (WGS) entry which is preliminary data.</text>
</comment>
<evidence type="ECO:0000313" key="1">
    <source>
        <dbReference type="EMBL" id="KAK9679100.1"/>
    </source>
</evidence>
<accession>A0AAW1HRF4</accession>